<dbReference type="GO" id="GO:0016567">
    <property type="term" value="P:protein ubiquitination"/>
    <property type="evidence" value="ECO:0007669"/>
    <property type="project" value="UniProtKB-UniPathway"/>
</dbReference>
<dbReference type="InterPro" id="IPR001841">
    <property type="entry name" value="Znf_RING"/>
</dbReference>
<dbReference type="Gramene" id="KGN45192">
    <property type="protein sequence ID" value="KGN45192"/>
    <property type="gene ID" value="Csa_7G430760"/>
</dbReference>
<dbReference type="Gene3D" id="3.30.40.10">
    <property type="entry name" value="Zinc/RING finger domain, C3HC4 (zinc finger)"/>
    <property type="match status" value="1"/>
</dbReference>
<dbReference type="SUPFAM" id="SSF57850">
    <property type="entry name" value="RING/U-box"/>
    <property type="match status" value="3"/>
</dbReference>
<evidence type="ECO:0000313" key="17">
    <source>
        <dbReference type="Proteomes" id="UP000029981"/>
    </source>
</evidence>
<evidence type="ECO:0000256" key="13">
    <source>
        <dbReference type="PROSITE-ProRule" id="PRU00175"/>
    </source>
</evidence>
<evidence type="ECO:0000256" key="12">
    <source>
        <dbReference type="ARBA" id="ARBA00022833"/>
    </source>
</evidence>
<dbReference type="Pfam" id="PF00097">
    <property type="entry name" value="zf-C3HC4"/>
    <property type="match status" value="1"/>
</dbReference>
<dbReference type="EC" id="2.3.2.31" evidence="6"/>
<comment type="similarity">
    <text evidence="5">Belongs to the RBR family. Ariadne subfamily.</text>
</comment>
<evidence type="ECO:0000313" key="16">
    <source>
        <dbReference type="EMBL" id="KGN45192.1"/>
    </source>
</evidence>
<sequence length="188" mass="21883">MKKLCEICLENKEEGNMFEINTCLHSFCRDCVIKHVSTKIENGYSSVSCLALNCPSIIDFHSCWRMLPKEIGEKWNKALCEVLYSTEEKVVCPFKDCSVGITLERGASIRDCECPLCHRLFCATCEVPWHDGVTCEEYKRLYKNEEGRNEILMKKLASQMKWMKCPKCNFFVEKIYGCLHITCRFINF</sequence>
<evidence type="ECO:0000256" key="11">
    <source>
        <dbReference type="ARBA" id="ARBA00022786"/>
    </source>
</evidence>
<proteinExistence type="inferred from homology"/>
<keyword evidence="8" id="KW-0479">Metal-binding</keyword>
<comment type="function">
    <text evidence="3">Might act as an E3 ubiquitin-protein ligase, or as part of E3 complex, which accepts ubiquitin from specific E2 ubiquitin-conjugating enzymes and then transfers it to substrates.</text>
</comment>
<evidence type="ECO:0000259" key="14">
    <source>
        <dbReference type="PROSITE" id="PS50089"/>
    </source>
</evidence>
<accession>A0A0A0K9X9</accession>
<keyword evidence="10 13" id="KW-0863">Zinc-finger</keyword>
<keyword evidence="17" id="KW-1185">Reference proteome</keyword>
<dbReference type="PANTHER" id="PTHR11685">
    <property type="entry name" value="RBR FAMILY RING FINGER AND IBR DOMAIN-CONTAINING"/>
    <property type="match status" value="1"/>
</dbReference>
<evidence type="ECO:0000256" key="1">
    <source>
        <dbReference type="ARBA" id="ARBA00001798"/>
    </source>
</evidence>
<dbReference type="GO" id="GO:0031624">
    <property type="term" value="F:ubiquitin conjugating enzyme binding"/>
    <property type="evidence" value="ECO:0000318"/>
    <property type="project" value="GO_Central"/>
</dbReference>
<dbReference type="UniPathway" id="UPA00143"/>
<dbReference type="PROSITE" id="PS51873">
    <property type="entry name" value="TRIAD"/>
    <property type="match status" value="1"/>
</dbReference>
<dbReference type="GO" id="GO:0006511">
    <property type="term" value="P:ubiquitin-dependent protein catabolic process"/>
    <property type="evidence" value="ECO:0000318"/>
    <property type="project" value="GO_Central"/>
</dbReference>
<comment type="cofactor">
    <cofactor evidence="2">
        <name>Zn(2+)</name>
        <dbReference type="ChEBI" id="CHEBI:29105"/>
    </cofactor>
</comment>
<dbReference type="Proteomes" id="UP000029981">
    <property type="component" value="Chromosome 7"/>
</dbReference>
<evidence type="ECO:0000256" key="2">
    <source>
        <dbReference type="ARBA" id="ARBA00001947"/>
    </source>
</evidence>
<dbReference type="InterPro" id="IPR018957">
    <property type="entry name" value="Znf_C3HC4_RING-type"/>
</dbReference>
<dbReference type="GO" id="GO:0000151">
    <property type="term" value="C:ubiquitin ligase complex"/>
    <property type="evidence" value="ECO:0000318"/>
    <property type="project" value="GO_Central"/>
</dbReference>
<evidence type="ECO:0000259" key="15">
    <source>
        <dbReference type="PROSITE" id="PS51873"/>
    </source>
</evidence>
<dbReference type="InterPro" id="IPR002867">
    <property type="entry name" value="IBR_dom"/>
</dbReference>
<dbReference type="InterPro" id="IPR017907">
    <property type="entry name" value="Znf_RING_CS"/>
</dbReference>
<dbReference type="SMART" id="SM00647">
    <property type="entry name" value="IBR"/>
    <property type="match status" value="1"/>
</dbReference>
<dbReference type="Gene3D" id="1.20.120.1750">
    <property type="match status" value="1"/>
</dbReference>
<keyword evidence="11" id="KW-0833">Ubl conjugation pathway</keyword>
<dbReference type="InterPro" id="IPR044066">
    <property type="entry name" value="TRIAD_supradom"/>
</dbReference>
<dbReference type="GO" id="GO:0008270">
    <property type="term" value="F:zinc ion binding"/>
    <property type="evidence" value="ECO:0007669"/>
    <property type="project" value="UniProtKB-KW"/>
</dbReference>
<feature type="domain" description="RING-type" evidence="15">
    <location>
        <begin position="1"/>
        <end position="188"/>
    </location>
</feature>
<comment type="catalytic activity">
    <reaction evidence="1">
        <text>[E2 ubiquitin-conjugating enzyme]-S-ubiquitinyl-L-cysteine + [acceptor protein]-L-lysine = [E2 ubiquitin-conjugating enzyme]-L-cysteine + [acceptor protein]-N(6)-ubiquitinyl-L-lysine.</text>
        <dbReference type="EC" id="2.3.2.31"/>
    </reaction>
</comment>
<evidence type="ECO:0000256" key="10">
    <source>
        <dbReference type="ARBA" id="ARBA00022771"/>
    </source>
</evidence>
<dbReference type="GO" id="GO:0061630">
    <property type="term" value="F:ubiquitin protein ligase activity"/>
    <property type="evidence" value="ECO:0000318"/>
    <property type="project" value="GO_Central"/>
</dbReference>
<keyword evidence="7" id="KW-0808">Transferase</keyword>
<keyword evidence="12" id="KW-0862">Zinc</keyword>
<dbReference type="EMBL" id="CM002928">
    <property type="protein sequence ID" value="KGN45192.1"/>
    <property type="molecule type" value="Genomic_DNA"/>
</dbReference>
<dbReference type="Pfam" id="PF01485">
    <property type="entry name" value="IBR"/>
    <property type="match status" value="1"/>
</dbReference>
<evidence type="ECO:0000256" key="6">
    <source>
        <dbReference type="ARBA" id="ARBA00012251"/>
    </source>
</evidence>
<dbReference type="InterPro" id="IPR013083">
    <property type="entry name" value="Znf_RING/FYVE/PHD"/>
</dbReference>
<gene>
    <name evidence="16" type="ORF">Csa_7G430760</name>
</gene>
<evidence type="ECO:0000256" key="7">
    <source>
        <dbReference type="ARBA" id="ARBA00022679"/>
    </source>
</evidence>
<feature type="domain" description="RING-type" evidence="14">
    <location>
        <begin position="5"/>
        <end position="55"/>
    </location>
</feature>
<evidence type="ECO:0000256" key="9">
    <source>
        <dbReference type="ARBA" id="ARBA00022737"/>
    </source>
</evidence>
<evidence type="ECO:0000256" key="3">
    <source>
        <dbReference type="ARBA" id="ARBA00003976"/>
    </source>
</evidence>
<evidence type="ECO:0000256" key="8">
    <source>
        <dbReference type="ARBA" id="ARBA00022723"/>
    </source>
</evidence>
<name>A0A0A0K9X9_CUCSA</name>
<evidence type="ECO:0000256" key="4">
    <source>
        <dbReference type="ARBA" id="ARBA00004906"/>
    </source>
</evidence>
<dbReference type="GO" id="GO:0005737">
    <property type="term" value="C:cytoplasm"/>
    <property type="evidence" value="ECO:0000318"/>
    <property type="project" value="GO_Central"/>
</dbReference>
<evidence type="ECO:0000256" key="5">
    <source>
        <dbReference type="ARBA" id="ARBA00005884"/>
    </source>
</evidence>
<dbReference type="STRING" id="3659.A0A0A0K9X9"/>
<dbReference type="SMART" id="SM00184">
    <property type="entry name" value="RING"/>
    <property type="match status" value="1"/>
</dbReference>
<reference evidence="16 17" key="4">
    <citation type="journal article" date="2011" name="BMC Genomics">
        <title>RNA-Seq improves annotation of protein-coding genes in the cucumber genome.</title>
        <authorList>
            <person name="Li Z."/>
            <person name="Zhang Z."/>
            <person name="Yan P."/>
            <person name="Huang S."/>
            <person name="Fei Z."/>
            <person name="Lin K."/>
        </authorList>
    </citation>
    <scope>NUCLEOTIDE SEQUENCE [LARGE SCALE GENOMIC DNA]</scope>
    <source>
        <strain evidence="17">cv. 9930</strain>
    </source>
</reference>
<protein>
    <recommendedName>
        <fullName evidence="6">RBR-type E3 ubiquitin transferase</fullName>
        <ecNumber evidence="6">2.3.2.31</ecNumber>
    </recommendedName>
</protein>
<organism evidence="16 17">
    <name type="scientific">Cucumis sativus</name>
    <name type="common">Cucumber</name>
    <dbReference type="NCBI Taxonomy" id="3659"/>
    <lineage>
        <taxon>Eukaryota</taxon>
        <taxon>Viridiplantae</taxon>
        <taxon>Streptophyta</taxon>
        <taxon>Embryophyta</taxon>
        <taxon>Tracheophyta</taxon>
        <taxon>Spermatophyta</taxon>
        <taxon>Magnoliopsida</taxon>
        <taxon>eudicotyledons</taxon>
        <taxon>Gunneridae</taxon>
        <taxon>Pentapetalae</taxon>
        <taxon>rosids</taxon>
        <taxon>fabids</taxon>
        <taxon>Cucurbitales</taxon>
        <taxon>Cucurbitaceae</taxon>
        <taxon>Benincaseae</taxon>
        <taxon>Cucumis</taxon>
    </lineage>
</organism>
<reference evidence="16 17" key="1">
    <citation type="journal article" date="2009" name="Nat. Genet.">
        <title>The genome of the cucumber, Cucumis sativus L.</title>
        <authorList>
            <person name="Huang S."/>
            <person name="Li R."/>
            <person name="Zhang Z."/>
            <person name="Li L."/>
            <person name="Gu X."/>
            <person name="Fan W."/>
            <person name="Lucas W.J."/>
            <person name="Wang X."/>
            <person name="Xie B."/>
            <person name="Ni P."/>
            <person name="Ren Y."/>
            <person name="Zhu H."/>
            <person name="Li J."/>
            <person name="Lin K."/>
            <person name="Jin W."/>
            <person name="Fei Z."/>
            <person name="Li G."/>
            <person name="Staub J."/>
            <person name="Kilian A."/>
            <person name="van der Vossen E.A."/>
            <person name="Wu Y."/>
            <person name="Guo J."/>
            <person name="He J."/>
            <person name="Jia Z."/>
            <person name="Ren Y."/>
            <person name="Tian G."/>
            <person name="Lu Y."/>
            <person name="Ruan J."/>
            <person name="Qian W."/>
            <person name="Wang M."/>
            <person name="Huang Q."/>
            <person name="Li B."/>
            <person name="Xuan Z."/>
            <person name="Cao J."/>
            <person name="Asan"/>
            <person name="Wu Z."/>
            <person name="Zhang J."/>
            <person name="Cai Q."/>
            <person name="Bai Y."/>
            <person name="Zhao B."/>
            <person name="Han Y."/>
            <person name="Li Y."/>
            <person name="Li X."/>
            <person name="Wang S."/>
            <person name="Shi Q."/>
            <person name="Liu S."/>
            <person name="Cho W.K."/>
            <person name="Kim J.Y."/>
            <person name="Xu Y."/>
            <person name="Heller-Uszynska K."/>
            <person name="Miao H."/>
            <person name="Cheng Z."/>
            <person name="Zhang S."/>
            <person name="Wu J."/>
            <person name="Yang Y."/>
            <person name="Kang H."/>
            <person name="Li M."/>
            <person name="Liang H."/>
            <person name="Ren X."/>
            <person name="Shi Z."/>
            <person name="Wen M."/>
            <person name="Jian M."/>
            <person name="Yang H."/>
            <person name="Zhang G."/>
            <person name="Yang Z."/>
            <person name="Chen R."/>
            <person name="Liu S."/>
            <person name="Li J."/>
            <person name="Ma L."/>
            <person name="Liu H."/>
            <person name="Zhou Y."/>
            <person name="Zhao J."/>
            <person name="Fang X."/>
            <person name="Li G."/>
            <person name="Fang L."/>
            <person name="Li Y."/>
            <person name="Liu D."/>
            <person name="Zheng H."/>
            <person name="Zhang Y."/>
            <person name="Qin N."/>
            <person name="Li Z."/>
            <person name="Yang G."/>
            <person name="Yang S."/>
            <person name="Bolund L."/>
            <person name="Kristiansen K."/>
            <person name="Zheng H."/>
            <person name="Li S."/>
            <person name="Zhang X."/>
            <person name="Yang H."/>
            <person name="Wang J."/>
            <person name="Sun R."/>
            <person name="Zhang B."/>
            <person name="Jiang S."/>
            <person name="Wang J."/>
            <person name="Du Y."/>
            <person name="Li S."/>
        </authorList>
    </citation>
    <scope>NUCLEOTIDE SEQUENCE [LARGE SCALE GENOMIC DNA]</scope>
    <source>
        <strain evidence="17">cv. 9930</strain>
    </source>
</reference>
<dbReference type="FunFam" id="3.30.40.10:FF:000230">
    <property type="entry name" value="RBR-type E3 ubiquitin transferase"/>
    <property type="match status" value="1"/>
</dbReference>
<comment type="pathway">
    <text evidence="4">Protein modification; protein ubiquitination.</text>
</comment>
<keyword evidence="9" id="KW-0677">Repeat</keyword>
<reference evidence="16 17" key="2">
    <citation type="journal article" date="2009" name="PLoS ONE">
        <title>An integrated genetic and cytogenetic map of the cucumber genome.</title>
        <authorList>
            <person name="Ren Y."/>
            <person name="Zhang Z."/>
            <person name="Liu J."/>
            <person name="Staub J.E."/>
            <person name="Han Y."/>
            <person name="Cheng Z."/>
            <person name="Li X."/>
            <person name="Lu J."/>
            <person name="Miao H."/>
            <person name="Kang H."/>
            <person name="Xie B."/>
            <person name="Gu X."/>
            <person name="Wang X."/>
            <person name="Du Y."/>
            <person name="Jin W."/>
            <person name="Huang S."/>
        </authorList>
    </citation>
    <scope>NUCLEOTIDE SEQUENCE [LARGE SCALE GENOMIC DNA]</scope>
    <source>
        <strain evidence="17">cv. 9930</strain>
    </source>
</reference>
<dbReference type="AlphaFoldDB" id="A0A0A0K9X9"/>
<dbReference type="PROSITE" id="PS00518">
    <property type="entry name" value="ZF_RING_1"/>
    <property type="match status" value="1"/>
</dbReference>
<dbReference type="OMA" id="KCSHFYC"/>
<dbReference type="PROSITE" id="PS50089">
    <property type="entry name" value="ZF_RING_2"/>
    <property type="match status" value="1"/>
</dbReference>
<reference evidence="16 17" key="3">
    <citation type="journal article" date="2010" name="BMC Genomics">
        <title>Transcriptome sequencing and comparative analysis of cucumber flowers with different sex types.</title>
        <authorList>
            <person name="Guo S."/>
            <person name="Zheng Y."/>
            <person name="Joung J.G."/>
            <person name="Liu S."/>
            <person name="Zhang Z."/>
            <person name="Crasta O.R."/>
            <person name="Sobral B.W."/>
            <person name="Xu Y."/>
            <person name="Huang S."/>
            <person name="Fei Z."/>
        </authorList>
    </citation>
    <scope>NUCLEOTIDE SEQUENCE [LARGE SCALE GENOMIC DNA]</scope>
    <source>
        <strain evidence="17">cv. 9930</strain>
    </source>
</reference>
<dbReference type="InterPro" id="IPR031127">
    <property type="entry name" value="E3_UB_ligase_RBR"/>
</dbReference>